<dbReference type="InterPro" id="IPR036127">
    <property type="entry name" value="CcmE-like_sf"/>
</dbReference>
<keyword evidence="4 10" id="KW-0479">Metal-binding</keyword>
<dbReference type="Proteomes" id="UP001500191">
    <property type="component" value="Unassembled WGS sequence"/>
</dbReference>
<evidence type="ECO:0000256" key="4">
    <source>
        <dbReference type="ARBA" id="ARBA00022723"/>
    </source>
</evidence>
<reference evidence="14" key="1">
    <citation type="journal article" date="2019" name="Int. J. Syst. Evol. Microbiol.">
        <title>The Global Catalogue of Microorganisms (GCM) 10K type strain sequencing project: providing services to taxonomists for standard genome sequencing and annotation.</title>
        <authorList>
            <consortium name="The Broad Institute Genomics Platform"/>
            <consortium name="The Broad Institute Genome Sequencing Center for Infectious Disease"/>
            <person name="Wu L."/>
            <person name="Ma J."/>
        </authorList>
    </citation>
    <scope>NUCLEOTIDE SEQUENCE [LARGE SCALE GENOMIC DNA]</scope>
    <source>
        <strain evidence="14">JCM 14368</strain>
    </source>
</reference>
<feature type="binding site" description="covalent" evidence="10">
    <location>
        <position position="142"/>
    </location>
    <ligand>
        <name>heme</name>
        <dbReference type="ChEBI" id="CHEBI:30413"/>
    </ligand>
</feature>
<dbReference type="PANTHER" id="PTHR34128:SF2">
    <property type="entry name" value="CYTOCHROME C-TYPE BIOGENESIS PROTEIN CCME HOMOLOG, MITOCHONDRIAL"/>
    <property type="match status" value="1"/>
</dbReference>
<feature type="topological domain" description="Cytoplasmic" evidence="10">
    <location>
        <begin position="1"/>
        <end position="26"/>
    </location>
</feature>
<keyword evidence="10" id="KW-1003">Cell membrane</keyword>
<sequence>MNVPSPRPSSPLPPAAPLGRARRRRRSPWPAVLGVAALVGLTGFIALGNLNRSLEYFVTPTEYRQQQAQLQGRAIRIGGLVRDVQYDPQSLNLRFTVSDGGASFPVQYRGAVSDLFKENQGVVVRGEFEGDTFHASDLVVKHSEEYNVPKTQAELKDLLRTTE</sequence>
<evidence type="ECO:0000256" key="2">
    <source>
        <dbReference type="ARBA" id="ARBA00022617"/>
    </source>
</evidence>
<keyword evidence="14" id="KW-1185">Reference proteome</keyword>
<organism evidence="13 14">
    <name type="scientific">Deinococcus depolymerans</name>
    <dbReference type="NCBI Taxonomy" id="392408"/>
    <lineage>
        <taxon>Bacteria</taxon>
        <taxon>Thermotogati</taxon>
        <taxon>Deinococcota</taxon>
        <taxon>Deinococci</taxon>
        <taxon>Deinococcales</taxon>
        <taxon>Deinococcaceae</taxon>
        <taxon>Deinococcus</taxon>
    </lineage>
</organism>
<feature type="region of interest" description="Disordered" evidence="11">
    <location>
        <begin position="1"/>
        <end position="23"/>
    </location>
</feature>
<evidence type="ECO:0000256" key="12">
    <source>
        <dbReference type="SAM" id="Phobius"/>
    </source>
</evidence>
<keyword evidence="3 10" id="KW-0812">Transmembrane</keyword>
<evidence type="ECO:0000256" key="9">
    <source>
        <dbReference type="ARBA" id="ARBA00023136"/>
    </source>
</evidence>
<evidence type="ECO:0000313" key="13">
    <source>
        <dbReference type="EMBL" id="GAA0499398.1"/>
    </source>
</evidence>
<keyword evidence="2 10" id="KW-0349">Heme</keyword>
<comment type="similarity">
    <text evidence="10">Belongs to the CcmE/CycJ family.</text>
</comment>
<dbReference type="HAMAP" id="MF_01959">
    <property type="entry name" value="CcmE"/>
    <property type="match status" value="1"/>
</dbReference>
<feature type="compositionally biased region" description="Pro residues" evidence="11">
    <location>
        <begin position="1"/>
        <end position="16"/>
    </location>
</feature>
<evidence type="ECO:0000256" key="3">
    <source>
        <dbReference type="ARBA" id="ARBA00022692"/>
    </source>
</evidence>
<keyword evidence="6 10" id="KW-0735">Signal-anchor</keyword>
<name>A0ABP3LIE4_9DEIO</name>
<evidence type="ECO:0000256" key="6">
    <source>
        <dbReference type="ARBA" id="ARBA00022968"/>
    </source>
</evidence>
<dbReference type="InterPro" id="IPR004329">
    <property type="entry name" value="CcmE"/>
</dbReference>
<gene>
    <name evidence="10 13" type="primary">ccmE</name>
    <name evidence="10" type="synonym">cycJ</name>
    <name evidence="13" type="ORF">GCM10008937_03300</name>
</gene>
<dbReference type="EMBL" id="BAAADB010000003">
    <property type="protein sequence ID" value="GAA0499398.1"/>
    <property type="molecule type" value="Genomic_DNA"/>
</dbReference>
<keyword evidence="5 10" id="KW-0201">Cytochrome c-type biogenesis</keyword>
<dbReference type="RefSeq" id="WP_343755333.1">
    <property type="nucleotide sequence ID" value="NZ_BAAADB010000003.1"/>
</dbReference>
<dbReference type="InterPro" id="IPR012340">
    <property type="entry name" value="NA-bd_OB-fold"/>
</dbReference>
<comment type="caution">
    <text evidence="13">The sequence shown here is derived from an EMBL/GenBank/DDBJ whole genome shotgun (WGS) entry which is preliminary data.</text>
</comment>
<evidence type="ECO:0000256" key="11">
    <source>
        <dbReference type="SAM" id="MobiDB-lite"/>
    </source>
</evidence>
<evidence type="ECO:0000256" key="8">
    <source>
        <dbReference type="ARBA" id="ARBA00023004"/>
    </source>
</evidence>
<feature type="transmembrane region" description="Helical" evidence="12">
    <location>
        <begin position="29"/>
        <end position="50"/>
    </location>
</feature>
<feature type="topological domain" description="Extracellular" evidence="10">
    <location>
        <begin position="50"/>
        <end position="163"/>
    </location>
</feature>
<keyword evidence="8 10" id="KW-0408">Iron</keyword>
<keyword evidence="9 10" id="KW-0472">Membrane</keyword>
<evidence type="ECO:0000313" key="14">
    <source>
        <dbReference type="Proteomes" id="UP001500191"/>
    </source>
</evidence>
<comment type="subcellular location">
    <subcellularLocation>
        <location evidence="10">Cell membrane</location>
        <topology evidence="10">Single-pass type II membrane protein</topology>
    </subcellularLocation>
    <subcellularLocation>
        <location evidence="1">Membrane</location>
    </subcellularLocation>
</comment>
<evidence type="ECO:0000256" key="1">
    <source>
        <dbReference type="ARBA" id="ARBA00004370"/>
    </source>
</evidence>
<proteinExistence type="inferred from homology"/>
<accession>A0ABP3LIE4</accession>
<dbReference type="SUPFAM" id="SSF82093">
    <property type="entry name" value="Heme chaperone CcmE"/>
    <property type="match status" value="1"/>
</dbReference>
<dbReference type="Gene3D" id="2.40.50.140">
    <property type="entry name" value="Nucleic acid-binding proteins"/>
    <property type="match status" value="1"/>
</dbReference>
<dbReference type="Pfam" id="PF03100">
    <property type="entry name" value="CcmE"/>
    <property type="match status" value="1"/>
</dbReference>
<evidence type="ECO:0000256" key="5">
    <source>
        <dbReference type="ARBA" id="ARBA00022748"/>
    </source>
</evidence>
<evidence type="ECO:0000256" key="10">
    <source>
        <dbReference type="HAMAP-Rule" id="MF_01959"/>
    </source>
</evidence>
<feature type="binding site" description="axial binding residue" evidence="10">
    <location>
        <position position="146"/>
    </location>
    <ligand>
        <name>heme</name>
        <dbReference type="ChEBI" id="CHEBI:30413"/>
    </ligand>
    <ligandPart>
        <name>Fe</name>
        <dbReference type="ChEBI" id="CHEBI:18248"/>
    </ligandPart>
</feature>
<comment type="function">
    <text evidence="10">Heme chaperone required for the biogenesis of c-type cytochromes. Transiently binds heme delivered by CcmC and transfers the heme to apo-cytochromes in a process facilitated by CcmF and CcmH.</text>
</comment>
<dbReference type="PANTHER" id="PTHR34128">
    <property type="entry name" value="CYTOCHROME C-TYPE BIOGENESIS PROTEIN CCME HOMOLOG, MITOCHONDRIAL"/>
    <property type="match status" value="1"/>
</dbReference>
<keyword evidence="7 10" id="KW-1133">Transmembrane helix</keyword>
<dbReference type="NCBIfam" id="NF009727">
    <property type="entry name" value="PRK13254.1-1"/>
    <property type="match status" value="1"/>
</dbReference>
<evidence type="ECO:0000256" key="7">
    <source>
        <dbReference type="ARBA" id="ARBA00022989"/>
    </source>
</evidence>
<protein>
    <recommendedName>
        <fullName evidence="10">Cytochrome c-type biogenesis protein CcmE</fullName>
    </recommendedName>
    <alternativeName>
        <fullName evidence="10">Cytochrome c maturation protein E</fullName>
    </alternativeName>
    <alternativeName>
        <fullName evidence="10">Heme chaperone CcmE</fullName>
    </alternativeName>
</protein>